<evidence type="ECO:0000256" key="6">
    <source>
        <dbReference type="ARBA" id="ARBA00023136"/>
    </source>
</evidence>
<dbReference type="Gene3D" id="1.10.3720.10">
    <property type="entry name" value="MetI-like"/>
    <property type="match status" value="1"/>
</dbReference>
<feature type="transmembrane region" description="Helical" evidence="7">
    <location>
        <begin position="125"/>
        <end position="148"/>
    </location>
</feature>
<evidence type="ECO:0000256" key="2">
    <source>
        <dbReference type="ARBA" id="ARBA00022448"/>
    </source>
</evidence>
<name>A0A1G9YL65_9ACTO</name>
<keyword evidence="4 7" id="KW-0812">Transmembrane</keyword>
<keyword evidence="3" id="KW-1003">Cell membrane</keyword>
<dbReference type="InterPro" id="IPR000515">
    <property type="entry name" value="MetI-like"/>
</dbReference>
<dbReference type="RefSeq" id="WP_092611867.1">
    <property type="nucleotide sequence ID" value="NZ_FNHU01000013.1"/>
</dbReference>
<feature type="domain" description="ABC transmembrane type-1" evidence="8">
    <location>
        <begin position="57"/>
        <end position="248"/>
    </location>
</feature>
<evidence type="ECO:0000259" key="8">
    <source>
        <dbReference type="PROSITE" id="PS50928"/>
    </source>
</evidence>
<evidence type="ECO:0000256" key="4">
    <source>
        <dbReference type="ARBA" id="ARBA00022692"/>
    </source>
</evidence>
<feature type="transmembrane region" description="Helical" evidence="7">
    <location>
        <begin position="61"/>
        <end position="80"/>
    </location>
</feature>
<sequence length="262" mass="28605">MFDSRSRRSRVLIQALATVLTVPFLLPLTAMVQGSFAGRGIGNYQKVFATGVVPTYFRNSAIIAVSVVVIVYVVTMLAAFGFSKLRFRGKEIWFWALLAALTMPEAVLLTPLFVMASRFDLYNEYAAVILPLAALQTPFTVLLARNYVGGIPNELMEAGKVDGASILQVFRHVILPLTRPIAATIVVLTFINSWNSYLLPMLMLNDPGKQVVTLLPSFFTSQYTNDQTGVLAAAVITAVPAVIAYLSAQKYFERGMAAGALK</sequence>
<evidence type="ECO:0000256" key="5">
    <source>
        <dbReference type="ARBA" id="ARBA00022989"/>
    </source>
</evidence>
<dbReference type="EMBL" id="FNHU01000013">
    <property type="protein sequence ID" value="SDN09196.1"/>
    <property type="molecule type" value="Genomic_DNA"/>
</dbReference>
<dbReference type="CDD" id="cd06261">
    <property type="entry name" value="TM_PBP2"/>
    <property type="match status" value="1"/>
</dbReference>
<feature type="transmembrane region" description="Helical" evidence="7">
    <location>
        <begin position="229"/>
        <end position="248"/>
    </location>
</feature>
<dbReference type="Proteomes" id="UP000199671">
    <property type="component" value="Unassembled WGS sequence"/>
</dbReference>
<dbReference type="AlphaFoldDB" id="A0A1G9YL65"/>
<keyword evidence="2 7" id="KW-0813">Transport</keyword>
<dbReference type="InterPro" id="IPR035906">
    <property type="entry name" value="MetI-like_sf"/>
</dbReference>
<dbReference type="PROSITE" id="PS50928">
    <property type="entry name" value="ABC_TM1"/>
    <property type="match status" value="1"/>
</dbReference>
<evidence type="ECO:0000313" key="9">
    <source>
        <dbReference type="EMBL" id="SDN09196.1"/>
    </source>
</evidence>
<protein>
    <submittedName>
        <fullName evidence="9">Raffinose/stachyose/melibiose transport system permease protein</fullName>
    </submittedName>
</protein>
<dbReference type="OrthoDB" id="9794684at2"/>
<dbReference type="PANTHER" id="PTHR43744:SF12">
    <property type="entry name" value="ABC TRANSPORTER PERMEASE PROTEIN MG189-RELATED"/>
    <property type="match status" value="1"/>
</dbReference>
<evidence type="ECO:0000256" key="3">
    <source>
        <dbReference type="ARBA" id="ARBA00022475"/>
    </source>
</evidence>
<comment type="similarity">
    <text evidence="7">Belongs to the binding-protein-dependent transport system permease family.</text>
</comment>
<feature type="transmembrane region" description="Helical" evidence="7">
    <location>
        <begin position="169"/>
        <end position="191"/>
    </location>
</feature>
<dbReference type="PANTHER" id="PTHR43744">
    <property type="entry name" value="ABC TRANSPORTER PERMEASE PROTEIN MG189-RELATED-RELATED"/>
    <property type="match status" value="1"/>
</dbReference>
<dbReference type="Pfam" id="PF00528">
    <property type="entry name" value="BPD_transp_1"/>
    <property type="match status" value="1"/>
</dbReference>
<gene>
    <name evidence="9" type="ORF">SAMN04487766_11325</name>
</gene>
<keyword evidence="6 7" id="KW-0472">Membrane</keyword>
<evidence type="ECO:0000256" key="7">
    <source>
        <dbReference type="RuleBase" id="RU363032"/>
    </source>
</evidence>
<evidence type="ECO:0000256" key="1">
    <source>
        <dbReference type="ARBA" id="ARBA00004651"/>
    </source>
</evidence>
<proteinExistence type="inferred from homology"/>
<feature type="transmembrane region" description="Helical" evidence="7">
    <location>
        <begin position="92"/>
        <end position="113"/>
    </location>
</feature>
<reference evidence="9 10" key="1">
    <citation type="submission" date="2016-10" db="EMBL/GenBank/DDBJ databases">
        <authorList>
            <person name="de Groot N.N."/>
        </authorList>
    </citation>
    <scope>NUCLEOTIDE SEQUENCE [LARGE SCALE GENOMIC DNA]</scope>
    <source>
        <strain evidence="9 10">KPR-7B</strain>
    </source>
</reference>
<dbReference type="SUPFAM" id="SSF161098">
    <property type="entry name" value="MetI-like"/>
    <property type="match status" value="1"/>
</dbReference>
<keyword evidence="5 7" id="KW-1133">Transmembrane helix</keyword>
<comment type="subcellular location">
    <subcellularLocation>
        <location evidence="1 7">Cell membrane</location>
        <topology evidence="1 7">Multi-pass membrane protein</topology>
    </subcellularLocation>
</comment>
<dbReference type="GO" id="GO:0055085">
    <property type="term" value="P:transmembrane transport"/>
    <property type="evidence" value="ECO:0007669"/>
    <property type="project" value="InterPro"/>
</dbReference>
<dbReference type="GO" id="GO:0005886">
    <property type="term" value="C:plasma membrane"/>
    <property type="evidence" value="ECO:0007669"/>
    <property type="project" value="UniProtKB-SubCell"/>
</dbReference>
<organism evidence="9 10">
    <name type="scientific">Actinomyces ruminicola</name>
    <dbReference type="NCBI Taxonomy" id="332524"/>
    <lineage>
        <taxon>Bacteria</taxon>
        <taxon>Bacillati</taxon>
        <taxon>Actinomycetota</taxon>
        <taxon>Actinomycetes</taxon>
        <taxon>Actinomycetales</taxon>
        <taxon>Actinomycetaceae</taxon>
        <taxon>Actinomyces</taxon>
    </lineage>
</organism>
<evidence type="ECO:0000313" key="10">
    <source>
        <dbReference type="Proteomes" id="UP000199671"/>
    </source>
</evidence>
<accession>A0A1G9YL65</accession>